<dbReference type="EMBL" id="BNBE01000002">
    <property type="protein sequence ID" value="GHG14134.1"/>
    <property type="molecule type" value="Genomic_DNA"/>
</dbReference>
<proteinExistence type="predicted"/>
<dbReference type="Proteomes" id="UP000632849">
    <property type="component" value="Unassembled WGS sequence"/>
</dbReference>
<evidence type="ECO:0000313" key="1">
    <source>
        <dbReference type="EMBL" id="GHG14134.1"/>
    </source>
</evidence>
<comment type="caution">
    <text evidence="1">The sequence shown here is derived from an EMBL/GenBank/DDBJ whole genome shotgun (WGS) entry which is preliminary data.</text>
</comment>
<gene>
    <name evidence="1" type="ORF">GCM10017667_55400</name>
</gene>
<organism evidence="1 2">
    <name type="scientific">Streptomyces filamentosus</name>
    <name type="common">Streptomyces roseosporus</name>
    <dbReference type="NCBI Taxonomy" id="67294"/>
    <lineage>
        <taxon>Bacteria</taxon>
        <taxon>Bacillati</taxon>
        <taxon>Actinomycetota</taxon>
        <taxon>Actinomycetes</taxon>
        <taxon>Kitasatosporales</taxon>
        <taxon>Streptomycetaceae</taxon>
        <taxon>Streptomyces</taxon>
    </lineage>
</organism>
<accession>A0A919BTE6</accession>
<reference evidence="1" key="2">
    <citation type="submission" date="2020-09" db="EMBL/GenBank/DDBJ databases">
        <authorList>
            <person name="Sun Q."/>
            <person name="Ohkuma M."/>
        </authorList>
    </citation>
    <scope>NUCLEOTIDE SEQUENCE</scope>
    <source>
        <strain evidence="1">JCM 4122</strain>
    </source>
</reference>
<sequence>MPRDDDGQQAELLLDQVRFDLISAGFHVAPPGPLTDEHQGGVVVHLDDDHQVTVDWLTHHRLDAAALDMVEADRLEEDVVTRYETVSTTMNTALATVLHAFGYRTSRPLFGTGFTVQPPRTAP</sequence>
<keyword evidence="2" id="KW-1185">Reference proteome</keyword>
<reference evidence="1" key="1">
    <citation type="journal article" date="2014" name="Int. J. Syst. Evol. Microbiol.">
        <title>Complete genome sequence of Corynebacterium casei LMG S-19264T (=DSM 44701T), isolated from a smear-ripened cheese.</title>
        <authorList>
            <consortium name="US DOE Joint Genome Institute (JGI-PGF)"/>
            <person name="Walter F."/>
            <person name="Albersmeier A."/>
            <person name="Kalinowski J."/>
            <person name="Ruckert C."/>
        </authorList>
    </citation>
    <scope>NUCLEOTIDE SEQUENCE</scope>
    <source>
        <strain evidence="1">JCM 4122</strain>
    </source>
</reference>
<protein>
    <submittedName>
        <fullName evidence="1">Uncharacterized protein</fullName>
    </submittedName>
</protein>
<name>A0A919BTE6_STRFL</name>
<dbReference type="RefSeq" id="WP_190043398.1">
    <property type="nucleotide sequence ID" value="NZ_BNBE01000002.1"/>
</dbReference>
<evidence type="ECO:0000313" key="2">
    <source>
        <dbReference type="Proteomes" id="UP000632849"/>
    </source>
</evidence>
<dbReference type="AlphaFoldDB" id="A0A919BTE6"/>